<name>A0A1G2KSI9_9BACT</name>
<protein>
    <submittedName>
        <fullName evidence="1">Uncharacterized protein</fullName>
    </submittedName>
</protein>
<reference evidence="1 2" key="1">
    <citation type="journal article" date="2016" name="Nat. Commun.">
        <title>Thousands of microbial genomes shed light on interconnected biogeochemical processes in an aquifer system.</title>
        <authorList>
            <person name="Anantharaman K."/>
            <person name="Brown C.T."/>
            <person name="Hug L.A."/>
            <person name="Sharon I."/>
            <person name="Castelle C.J."/>
            <person name="Probst A.J."/>
            <person name="Thomas B.C."/>
            <person name="Singh A."/>
            <person name="Wilkins M.J."/>
            <person name="Karaoz U."/>
            <person name="Brodie E.L."/>
            <person name="Williams K.H."/>
            <person name="Hubbard S.S."/>
            <person name="Banfield J.F."/>
        </authorList>
    </citation>
    <scope>NUCLEOTIDE SEQUENCE [LARGE SCALE GENOMIC DNA]</scope>
</reference>
<organism evidence="1 2">
    <name type="scientific">Candidatus Sungbacteria bacterium RIFCSPHIGHO2_02_FULL_49_20</name>
    <dbReference type="NCBI Taxonomy" id="1802272"/>
    <lineage>
        <taxon>Bacteria</taxon>
        <taxon>Candidatus Sungiibacteriota</taxon>
    </lineage>
</organism>
<sequence length="218" mass="25016">MLTWDKIREWSGGLENRIRYHPKFWRWFQEKYGAMPRQKLVDEAGSLMAKAHTEHDLGWGTLACSCHMRQVPNAYFPKGFTLQGDPAAAAWHHLPRVHAYLIRLLLENFALATECLMGHALARGGGGYYTGFIEAFELARGIGDWDRARVFAWLIVDYVPQQVYFFTRREISDAELLMRARIALVKNCSSHQARWCADANSDPVLGEMVSERDALLTR</sequence>
<dbReference type="Proteomes" id="UP000178710">
    <property type="component" value="Unassembled WGS sequence"/>
</dbReference>
<evidence type="ECO:0000313" key="1">
    <source>
        <dbReference type="EMBL" id="OHA02417.1"/>
    </source>
</evidence>
<evidence type="ECO:0000313" key="2">
    <source>
        <dbReference type="Proteomes" id="UP000178710"/>
    </source>
</evidence>
<accession>A0A1G2KSI9</accession>
<dbReference type="AlphaFoldDB" id="A0A1G2KSI9"/>
<proteinExistence type="predicted"/>
<dbReference type="EMBL" id="MHQK01000001">
    <property type="protein sequence ID" value="OHA02417.1"/>
    <property type="molecule type" value="Genomic_DNA"/>
</dbReference>
<gene>
    <name evidence="1" type="ORF">A3C12_02070</name>
</gene>
<comment type="caution">
    <text evidence="1">The sequence shown here is derived from an EMBL/GenBank/DDBJ whole genome shotgun (WGS) entry which is preliminary data.</text>
</comment>